<keyword evidence="8" id="KW-0408">Iron</keyword>
<evidence type="ECO:0000256" key="10">
    <source>
        <dbReference type="ARBA" id="ARBA00023231"/>
    </source>
</evidence>
<evidence type="ECO:0000313" key="22">
    <source>
        <dbReference type="Proteomes" id="UP001628281"/>
    </source>
</evidence>
<evidence type="ECO:0000256" key="7">
    <source>
        <dbReference type="ARBA" id="ARBA00022982"/>
    </source>
</evidence>
<evidence type="ECO:0000256" key="3">
    <source>
        <dbReference type="ARBA" id="ARBA00022448"/>
    </source>
</evidence>
<dbReference type="SUPFAM" id="SSF54862">
    <property type="entry name" value="4Fe-4S ferredoxins"/>
    <property type="match status" value="1"/>
</dbReference>
<evidence type="ECO:0000259" key="12">
    <source>
        <dbReference type="PROSITE" id="PS51379"/>
    </source>
</evidence>
<evidence type="ECO:0000313" key="21">
    <source>
        <dbReference type="Proteomes" id="UP000325333"/>
    </source>
</evidence>
<dbReference type="EMBL" id="CP032321">
    <property type="protein sequence ID" value="QCN96206.1"/>
    <property type="molecule type" value="Genomic_DNA"/>
</dbReference>
<proteinExistence type="predicted"/>
<evidence type="ECO:0000313" key="17">
    <source>
        <dbReference type="EMBL" id="QCN96206.1"/>
    </source>
</evidence>
<dbReference type="Proteomes" id="UP000236268">
    <property type="component" value="Unassembled WGS sequence"/>
</dbReference>
<evidence type="ECO:0000313" key="14">
    <source>
        <dbReference type="EMBL" id="KAA1056247.1"/>
    </source>
</evidence>
<evidence type="ECO:0000256" key="11">
    <source>
        <dbReference type="ARBA" id="ARBA00030616"/>
    </source>
</evidence>
<feature type="domain" description="4Fe-4S ferredoxin-type" evidence="12">
    <location>
        <begin position="19"/>
        <end position="48"/>
    </location>
</feature>
<keyword evidence="4" id="KW-0004">4Fe-4S</keyword>
<dbReference type="PROSITE" id="PS00198">
    <property type="entry name" value="4FE4S_FER_1"/>
    <property type="match status" value="1"/>
</dbReference>
<dbReference type="EMBL" id="JBJLSN010000036">
    <property type="protein sequence ID" value="MFL7903767.1"/>
    <property type="molecule type" value="Genomic_DNA"/>
</dbReference>
<sequence>MAEFVTGTTRGGAAWTPKFVESIDQKMCIGCGRCFKVCGRDVLELIGITEDGDIVDAFDDEAEKKVMSVKNAGNCIGCESCGKVCSKNCITHLPQAA</sequence>
<evidence type="ECO:0000313" key="18">
    <source>
        <dbReference type="Proteomes" id="UP000027186"/>
    </source>
</evidence>
<dbReference type="GO" id="GO:0051539">
    <property type="term" value="F:4 iron, 4 sulfur cluster binding"/>
    <property type="evidence" value="ECO:0007669"/>
    <property type="project" value="UniProtKB-KW"/>
</dbReference>
<protein>
    <recommendedName>
        <fullName evidence="11">Ferredoxin III</fullName>
    </recommendedName>
</protein>
<dbReference type="PANTHER" id="PTHR43687:SF1">
    <property type="entry name" value="FERREDOXIN III"/>
    <property type="match status" value="1"/>
</dbReference>
<reference evidence="13 18" key="1">
    <citation type="journal article" date="2014" name="Genome Announc.">
        <title>Complete Genome Sequence of the Model Rhizosphere Strain Azospirillum brasilense Az39, Successfully Applied in Agriculture.</title>
        <authorList>
            <person name="Rivera D."/>
            <person name="Revale S."/>
            <person name="Molina R."/>
            <person name="Gualpa J."/>
            <person name="Puente M."/>
            <person name="Maroniche G."/>
            <person name="Paris G."/>
            <person name="Baker D."/>
            <person name="Clavijo B."/>
            <person name="McLay K."/>
            <person name="Spaepen S."/>
            <person name="Perticari A."/>
            <person name="Vazquez M."/>
            <person name="Wisniewski-Dye F."/>
            <person name="Watkins C."/>
            <person name="Martinez-Abarca F."/>
            <person name="Vanderleyden J."/>
            <person name="Cassan F."/>
        </authorList>
    </citation>
    <scope>NUCLEOTIDE SEQUENCE [LARGE SCALE GENOMIC DNA]</scope>
    <source>
        <strain evidence="13 18">Az39</strain>
    </source>
</reference>
<dbReference type="EMBL" id="POWG01000016">
    <property type="protein sequence ID" value="PNQ97845.1"/>
    <property type="molecule type" value="Genomic_DNA"/>
</dbReference>
<dbReference type="Proteomes" id="UP000298595">
    <property type="component" value="Chromosome"/>
</dbReference>
<dbReference type="Proteomes" id="UP000325333">
    <property type="component" value="Unassembled WGS sequence"/>
</dbReference>
<gene>
    <name evidence="15" type="primary">fdxB</name>
    <name evidence="13" type="ORF">ABAZ39_10055</name>
    <name evidence="15" type="ORF">ACJ41P_21720</name>
    <name evidence="16" type="ORF">C1S70_16125</name>
    <name evidence="17" type="ORF">D3093_13605</name>
    <name evidence="14" type="ORF">FH063_004395</name>
</gene>
<evidence type="ECO:0000313" key="20">
    <source>
        <dbReference type="Proteomes" id="UP000298595"/>
    </source>
</evidence>
<keyword evidence="22" id="KW-1185">Reference proteome</keyword>
<accession>A0A060DNA0</accession>
<reference evidence="17 20" key="3">
    <citation type="submission" date="2018-09" db="EMBL/GenBank/DDBJ databases">
        <title>Whole genome based analysis of evolution and adaptive divergence in Indian and Brazilian strains of Azospirillum brasilense.</title>
        <authorList>
            <person name="Singh C."/>
            <person name="Tripathi A.K."/>
        </authorList>
    </citation>
    <scope>NUCLEOTIDE SEQUENCE [LARGE SCALE GENOMIC DNA]</scope>
    <source>
        <strain evidence="17 20">MTCC4035</strain>
    </source>
</reference>
<evidence type="ECO:0000256" key="2">
    <source>
        <dbReference type="ARBA" id="ARBA00003532"/>
    </source>
</evidence>
<comment type="cofactor">
    <cofactor evidence="1">
        <name>[4Fe-4S] cluster</name>
        <dbReference type="ChEBI" id="CHEBI:49883"/>
    </cofactor>
</comment>
<evidence type="ECO:0000313" key="19">
    <source>
        <dbReference type="Proteomes" id="UP000236268"/>
    </source>
</evidence>
<evidence type="ECO:0000313" key="15">
    <source>
        <dbReference type="EMBL" id="MFL7903767.1"/>
    </source>
</evidence>
<dbReference type="RefSeq" id="WP_014239775.1">
    <property type="nucleotide sequence ID" value="NZ_CP007793.1"/>
</dbReference>
<name>A0A060DNA0_9PROT</name>
<organism evidence="13 18">
    <name type="scientific">Azospirillum argentinense</name>
    <dbReference type="NCBI Taxonomy" id="2970906"/>
    <lineage>
        <taxon>Bacteria</taxon>
        <taxon>Pseudomonadati</taxon>
        <taxon>Pseudomonadota</taxon>
        <taxon>Alphaproteobacteria</taxon>
        <taxon>Rhodospirillales</taxon>
        <taxon>Azospirillaceae</taxon>
        <taxon>Azospirillum</taxon>
    </lineage>
</organism>
<keyword evidence="7" id="KW-0249">Electron transport</keyword>
<dbReference type="InterPro" id="IPR017900">
    <property type="entry name" value="4Fe4S_Fe_S_CS"/>
</dbReference>
<keyword evidence="10" id="KW-0535">Nitrogen fixation</keyword>
<dbReference type="KEGG" id="abq:ABAZ39_10055"/>
<dbReference type="GO" id="GO:0046872">
    <property type="term" value="F:metal ion binding"/>
    <property type="evidence" value="ECO:0007669"/>
    <property type="project" value="UniProtKB-KW"/>
</dbReference>
<keyword evidence="9" id="KW-0411">Iron-sulfur</keyword>
<dbReference type="Gene3D" id="3.30.70.20">
    <property type="match status" value="1"/>
</dbReference>
<evidence type="ECO:0000256" key="1">
    <source>
        <dbReference type="ARBA" id="ARBA00001966"/>
    </source>
</evidence>
<keyword evidence="5" id="KW-0479">Metal-binding</keyword>
<dbReference type="InterPro" id="IPR014283">
    <property type="entry name" value="FdIII_4_nif"/>
</dbReference>
<reference evidence="16 19" key="2">
    <citation type="submission" date="2018-01" db="EMBL/GenBank/DDBJ databases">
        <title>Whole genome sequence of Azospirillum brasilense REC3 isolated from strawberry roots.</title>
        <authorList>
            <person name="Fontana C.A."/>
            <person name="Salazar S.M."/>
            <person name="Bassi D."/>
            <person name="Puglisi E."/>
            <person name="Lovaisa N.C."/>
            <person name="Toffoli L.M."/>
            <person name="Pedraza R."/>
            <person name="Cocconcelli P.S."/>
        </authorList>
    </citation>
    <scope>NUCLEOTIDE SEQUENCE [LARGE SCALE GENOMIC DNA]</scope>
    <source>
        <strain evidence="16 19">REC3</strain>
    </source>
</reference>
<dbReference type="KEGG" id="aare:D3093_13605"/>
<dbReference type="GeneID" id="56451771"/>
<feature type="domain" description="4Fe-4S ferredoxin-type" evidence="12">
    <location>
        <begin position="65"/>
        <end position="95"/>
    </location>
</feature>
<evidence type="ECO:0000256" key="9">
    <source>
        <dbReference type="ARBA" id="ARBA00023014"/>
    </source>
</evidence>
<dbReference type="NCBIfam" id="TIGR02936">
    <property type="entry name" value="fdxN_nitrog"/>
    <property type="match status" value="1"/>
</dbReference>
<dbReference type="Proteomes" id="UP001628281">
    <property type="component" value="Unassembled WGS sequence"/>
</dbReference>
<evidence type="ECO:0000313" key="13">
    <source>
        <dbReference type="EMBL" id="AIB12334.1"/>
    </source>
</evidence>
<dbReference type="PROSITE" id="PS51379">
    <property type="entry name" value="4FE4S_FER_2"/>
    <property type="match status" value="2"/>
</dbReference>
<keyword evidence="3" id="KW-0813">Transport</keyword>
<dbReference type="EMBL" id="VEWN01000004">
    <property type="protein sequence ID" value="KAA1056247.1"/>
    <property type="molecule type" value="Genomic_DNA"/>
</dbReference>
<dbReference type="InterPro" id="IPR050572">
    <property type="entry name" value="Fe-S_Ferredoxin"/>
</dbReference>
<evidence type="ECO:0000256" key="8">
    <source>
        <dbReference type="ARBA" id="ARBA00023004"/>
    </source>
</evidence>
<dbReference type="Pfam" id="PF14697">
    <property type="entry name" value="Fer4_21"/>
    <property type="match status" value="1"/>
</dbReference>
<evidence type="ECO:0000256" key="4">
    <source>
        <dbReference type="ARBA" id="ARBA00022485"/>
    </source>
</evidence>
<dbReference type="AlphaFoldDB" id="A0A060DNA0"/>
<dbReference type="InterPro" id="IPR017896">
    <property type="entry name" value="4Fe4S_Fe-S-bd"/>
</dbReference>
<keyword evidence="6" id="KW-0677">Repeat</keyword>
<reference evidence="15 22" key="5">
    <citation type="submission" date="2024-11" db="EMBL/GenBank/DDBJ databases">
        <title>Draft genome sequences of two bacteria associated to sugarcane roots in Colombia.</title>
        <authorList>
            <person name="Pardo-Diaz S."/>
            <person name="Masmela-Mendoza J."/>
            <person name="Delgadillo-Duran P."/>
            <person name="Bautista E.J."/>
            <person name="Rojas-Tapias D.F."/>
        </authorList>
    </citation>
    <scope>NUCLEOTIDE SEQUENCE [LARGE SCALE GENOMIC DNA]</scope>
    <source>
        <strain evidence="15 22">Ap18</strain>
    </source>
</reference>
<reference evidence="14 21" key="4">
    <citation type="submission" date="2019-07" db="EMBL/GenBank/DDBJ databases">
        <title>Genome sequencing of the stress-tolerant strain Azospirillum brasilense Az19.</title>
        <authorList>
            <person name="Maroniche G.A."/>
            <person name="Garcia J.E."/>
            <person name="Pagnussat L."/>
            <person name="Amenta M."/>
            <person name="Creus C.M."/>
        </authorList>
    </citation>
    <scope>NUCLEOTIDE SEQUENCE [LARGE SCALE GENOMIC DNA]</scope>
    <source>
        <strain evidence="14 21">Az19</strain>
    </source>
</reference>
<dbReference type="Proteomes" id="UP000027186">
    <property type="component" value="Chromosome"/>
</dbReference>
<comment type="function">
    <text evidence="2">Ferredoxins are iron-sulfur proteins that transfer electrons in a wide variety of metabolic reactions.</text>
</comment>
<dbReference type="EMBL" id="CP007793">
    <property type="protein sequence ID" value="AIB12334.1"/>
    <property type="molecule type" value="Genomic_DNA"/>
</dbReference>
<dbReference type="PANTHER" id="PTHR43687">
    <property type="entry name" value="ADENYLYLSULFATE REDUCTASE, BETA SUBUNIT"/>
    <property type="match status" value="1"/>
</dbReference>
<evidence type="ECO:0000256" key="5">
    <source>
        <dbReference type="ARBA" id="ARBA00022723"/>
    </source>
</evidence>
<evidence type="ECO:0000256" key="6">
    <source>
        <dbReference type="ARBA" id="ARBA00022737"/>
    </source>
</evidence>
<evidence type="ECO:0000313" key="16">
    <source>
        <dbReference type="EMBL" id="PNQ97845.1"/>
    </source>
</evidence>